<dbReference type="Pfam" id="PF01297">
    <property type="entry name" value="ZnuA"/>
    <property type="match status" value="1"/>
</dbReference>
<proteinExistence type="inferred from homology"/>
<keyword evidence="4" id="KW-0175">Coiled coil</keyword>
<dbReference type="PRINTS" id="PR00691">
    <property type="entry name" value="ADHESINB"/>
</dbReference>
<comment type="caution">
    <text evidence="7">The sequence shown here is derived from an EMBL/GenBank/DDBJ whole genome shotgun (WGS) entry which is preliminary data.</text>
</comment>
<dbReference type="InterPro" id="IPR006129">
    <property type="entry name" value="AdhesinB"/>
</dbReference>
<accession>A0A931HWL1</accession>
<evidence type="ECO:0000313" key="8">
    <source>
        <dbReference type="Proteomes" id="UP000614490"/>
    </source>
</evidence>
<evidence type="ECO:0000256" key="2">
    <source>
        <dbReference type="ARBA" id="ARBA00022729"/>
    </source>
</evidence>
<dbReference type="GO" id="GO:0030001">
    <property type="term" value="P:metal ion transport"/>
    <property type="evidence" value="ECO:0007669"/>
    <property type="project" value="InterPro"/>
</dbReference>
<dbReference type="EMBL" id="JADZSC010000003">
    <property type="protein sequence ID" value="MBH0231212.1"/>
    <property type="molecule type" value="Genomic_DNA"/>
</dbReference>
<dbReference type="GO" id="GO:0007155">
    <property type="term" value="P:cell adhesion"/>
    <property type="evidence" value="ECO:0007669"/>
    <property type="project" value="InterPro"/>
</dbReference>
<dbReference type="InterPro" id="IPR050492">
    <property type="entry name" value="Bact_metal-bind_prot9"/>
</dbReference>
<gene>
    <name evidence="7" type="ORF">H0267_13375</name>
</gene>
<comment type="similarity">
    <text evidence="3">Belongs to the bacterial solute-binding protein 9 family.</text>
</comment>
<dbReference type="PANTHER" id="PTHR42953:SF8">
    <property type="entry name" value="ZINT DOMAIN-CONTAINING PROTEIN"/>
    <property type="match status" value="1"/>
</dbReference>
<keyword evidence="8" id="KW-1185">Reference proteome</keyword>
<evidence type="ECO:0000256" key="5">
    <source>
        <dbReference type="SAM" id="MobiDB-lite"/>
    </source>
</evidence>
<dbReference type="SUPFAM" id="SSF53807">
    <property type="entry name" value="Helical backbone' metal receptor"/>
    <property type="match status" value="1"/>
</dbReference>
<dbReference type="PROSITE" id="PS51257">
    <property type="entry name" value="PROKAR_LIPOPROTEIN"/>
    <property type="match status" value="1"/>
</dbReference>
<dbReference type="GO" id="GO:0046872">
    <property type="term" value="F:metal ion binding"/>
    <property type="evidence" value="ECO:0007669"/>
    <property type="project" value="InterPro"/>
</dbReference>
<evidence type="ECO:0000313" key="7">
    <source>
        <dbReference type="EMBL" id="MBH0231212.1"/>
    </source>
</evidence>
<protein>
    <submittedName>
        <fullName evidence="7">Zinc ABC transporter substrate-binding protein</fullName>
    </submittedName>
</protein>
<dbReference type="PRINTS" id="PR00690">
    <property type="entry name" value="ADHESNFAMILY"/>
</dbReference>
<dbReference type="PANTHER" id="PTHR42953">
    <property type="entry name" value="HIGH-AFFINITY ZINC UPTAKE SYSTEM PROTEIN ZNUA-RELATED"/>
    <property type="match status" value="1"/>
</dbReference>
<evidence type="ECO:0000256" key="3">
    <source>
        <dbReference type="RuleBase" id="RU003512"/>
    </source>
</evidence>
<keyword evidence="2 6" id="KW-0732">Signal</keyword>
<feature type="region of interest" description="Disordered" evidence="5">
    <location>
        <begin position="135"/>
        <end position="155"/>
    </location>
</feature>
<dbReference type="RefSeq" id="WP_197317852.1">
    <property type="nucleotide sequence ID" value="NZ_JADZSC010000003.1"/>
</dbReference>
<dbReference type="Proteomes" id="UP000614490">
    <property type="component" value="Unassembled WGS sequence"/>
</dbReference>
<feature type="coiled-coil region" evidence="4">
    <location>
        <begin position="185"/>
        <end position="212"/>
    </location>
</feature>
<organism evidence="7 8">
    <name type="scientific">Halobacillus yeomjeoni</name>
    <dbReference type="NCBI Taxonomy" id="311194"/>
    <lineage>
        <taxon>Bacteria</taxon>
        <taxon>Bacillati</taxon>
        <taxon>Bacillota</taxon>
        <taxon>Bacilli</taxon>
        <taxon>Bacillales</taxon>
        <taxon>Bacillaceae</taxon>
        <taxon>Halobacillus</taxon>
    </lineage>
</organism>
<sequence>MKRSILNVIIITFIAVFLTACSTGDSSSEDQTTDEITIYTTIYPLEYFTEQIGGEYVNVKSILPPGSDPHTYEPTTKEMVKMAEADAFIYSGATLEGYAEKISSTIQPEDVKVVEAAHGIDLEKHEHDGELINHAQDNDTENHSDSHEGHNHEGNDPHIWLDPLRSVQMAENIKDALVELKPEREALFNENFNDLKERLNELDQKYHEVLSSLPGDEIIVSHAAYGYWEQAYGLEQIAISGLDPSNEPSQKELERIIEEGKGKKIDHILFEQNVTPKIAKVVQKEIGADLLRVHNLSVRTEEDLKQEEDYFTLMDQNLEVLKKALSE</sequence>
<feature type="chain" id="PRO_5038866525" evidence="6">
    <location>
        <begin position="21"/>
        <end position="327"/>
    </location>
</feature>
<dbReference type="AlphaFoldDB" id="A0A931HWL1"/>
<dbReference type="InterPro" id="IPR006128">
    <property type="entry name" value="Lipoprotein_PsaA-like"/>
</dbReference>
<feature type="signal peptide" evidence="6">
    <location>
        <begin position="1"/>
        <end position="20"/>
    </location>
</feature>
<evidence type="ECO:0000256" key="1">
    <source>
        <dbReference type="ARBA" id="ARBA00022448"/>
    </source>
</evidence>
<reference evidence="7 8" key="1">
    <citation type="journal article" date="2005" name="Int. J. Syst. Evol. Microbiol.">
        <title>Halobacillus yeomjeoni sp. nov., isolated from a marine solar saltern in Korea.</title>
        <authorList>
            <person name="Yoon J.H."/>
            <person name="Kang S.J."/>
            <person name="Lee C.H."/>
            <person name="Oh H.W."/>
            <person name="Oh T.K."/>
        </authorList>
    </citation>
    <scope>NUCLEOTIDE SEQUENCE [LARGE SCALE GENOMIC DNA]</scope>
    <source>
        <strain evidence="7 8">KCTC 3957</strain>
    </source>
</reference>
<name>A0A931HWL1_9BACI</name>
<dbReference type="InterPro" id="IPR006127">
    <property type="entry name" value="ZnuA-like"/>
</dbReference>
<evidence type="ECO:0000256" key="4">
    <source>
        <dbReference type="SAM" id="Coils"/>
    </source>
</evidence>
<dbReference type="Gene3D" id="3.40.50.1980">
    <property type="entry name" value="Nitrogenase molybdenum iron protein domain"/>
    <property type="match status" value="2"/>
</dbReference>
<keyword evidence="1 3" id="KW-0813">Transport</keyword>
<evidence type="ECO:0000256" key="6">
    <source>
        <dbReference type="SAM" id="SignalP"/>
    </source>
</evidence>